<keyword evidence="4 8" id="KW-0479">Metal-binding</keyword>
<evidence type="ECO:0000256" key="6">
    <source>
        <dbReference type="ARBA" id="ARBA00022801"/>
    </source>
</evidence>
<accession>A0A2V2MUM8</accession>
<dbReference type="GeneID" id="97547526"/>
<feature type="binding site" evidence="8">
    <location>
        <position position="63"/>
    </location>
    <ligand>
        <name>Zn(2+)</name>
        <dbReference type="ChEBI" id="CHEBI:29105"/>
    </ligand>
</feature>
<evidence type="ECO:0000256" key="8">
    <source>
        <dbReference type="HAMAP-Rule" id="MF_00757"/>
    </source>
</evidence>
<dbReference type="GO" id="GO:0030677">
    <property type="term" value="C:ribonuclease P complex"/>
    <property type="evidence" value="ECO:0007669"/>
    <property type="project" value="UniProtKB-UniRule"/>
</dbReference>
<comment type="similarity">
    <text evidence="8">Belongs to the eukaryotic/archaeal RNase P protein component 4 family.</text>
</comment>
<dbReference type="Gene3D" id="6.20.50.20">
    <property type="match status" value="1"/>
</dbReference>
<keyword evidence="3 8" id="KW-0540">Nuclease</keyword>
<evidence type="ECO:0000256" key="1">
    <source>
        <dbReference type="ARBA" id="ARBA00022490"/>
    </source>
</evidence>
<evidence type="ECO:0000313" key="9">
    <source>
        <dbReference type="EMBL" id="PWR70000.1"/>
    </source>
</evidence>
<dbReference type="RefSeq" id="WP_109970064.1">
    <property type="nucleotide sequence ID" value="NZ_CP176093.1"/>
</dbReference>
<comment type="catalytic activity">
    <reaction evidence="8">
        <text>Endonucleolytic cleavage of RNA, removing 5'-extranucleotides from tRNA precursor.</text>
        <dbReference type="EC" id="3.1.26.5"/>
    </reaction>
</comment>
<reference evidence="9 10" key="1">
    <citation type="submission" date="2018-05" db="EMBL/GenBank/DDBJ databases">
        <title>Draft genome of Methanospirillum lacunae Ki8-1.</title>
        <authorList>
            <person name="Dueholm M.S."/>
            <person name="Nielsen P.H."/>
            <person name="Bakmann L.F."/>
            <person name="Otzen D.E."/>
        </authorList>
    </citation>
    <scope>NUCLEOTIDE SEQUENCE [LARGE SCALE GENOMIC DNA]</scope>
    <source>
        <strain evidence="9 10">Ki8-1</strain>
    </source>
</reference>
<evidence type="ECO:0000313" key="10">
    <source>
        <dbReference type="Proteomes" id="UP000245657"/>
    </source>
</evidence>
<protein>
    <recommendedName>
        <fullName evidence="8">Ribonuclease P protein component 4</fullName>
        <shortName evidence="8">RNase P component 4</shortName>
        <ecNumber evidence="8">3.1.26.5</ecNumber>
    </recommendedName>
    <alternativeName>
        <fullName evidence="8">Rpp21</fullName>
    </alternativeName>
</protein>
<keyword evidence="6 8" id="KW-0378">Hydrolase</keyword>
<comment type="subcellular location">
    <subcellularLocation>
        <location evidence="8">Cytoplasm</location>
    </subcellularLocation>
</comment>
<feature type="binding site" evidence="8">
    <location>
        <position position="92"/>
    </location>
    <ligand>
        <name>Zn(2+)</name>
        <dbReference type="ChEBI" id="CHEBI:29105"/>
    </ligand>
</feature>
<gene>
    <name evidence="8" type="primary">rnp4</name>
    <name evidence="9" type="ORF">DK846_16350</name>
</gene>
<feature type="binding site" evidence="8">
    <location>
        <position position="89"/>
    </location>
    <ligand>
        <name>Zn(2+)</name>
        <dbReference type="ChEBI" id="CHEBI:29105"/>
    </ligand>
</feature>
<dbReference type="PANTHER" id="PTHR14742">
    <property type="entry name" value="RIBONUCLEASE P SUBUNIT P21"/>
    <property type="match status" value="1"/>
</dbReference>
<evidence type="ECO:0000256" key="5">
    <source>
        <dbReference type="ARBA" id="ARBA00022759"/>
    </source>
</evidence>
<organism evidence="9 10">
    <name type="scientific">Methanospirillum lacunae</name>
    <dbReference type="NCBI Taxonomy" id="668570"/>
    <lineage>
        <taxon>Archaea</taxon>
        <taxon>Methanobacteriati</taxon>
        <taxon>Methanobacteriota</taxon>
        <taxon>Stenosarchaea group</taxon>
        <taxon>Methanomicrobia</taxon>
        <taxon>Methanomicrobiales</taxon>
        <taxon>Methanospirillaceae</taxon>
        <taxon>Methanospirillum</taxon>
    </lineage>
</organism>
<dbReference type="EMBL" id="QGMY01000017">
    <property type="protein sequence ID" value="PWR70000.1"/>
    <property type="molecule type" value="Genomic_DNA"/>
</dbReference>
<dbReference type="InterPro" id="IPR016432">
    <property type="entry name" value="RNP4"/>
</dbReference>
<keyword evidence="10" id="KW-1185">Reference proteome</keyword>
<dbReference type="AlphaFoldDB" id="A0A2V2MUM8"/>
<evidence type="ECO:0000256" key="3">
    <source>
        <dbReference type="ARBA" id="ARBA00022722"/>
    </source>
</evidence>
<dbReference type="Proteomes" id="UP000245657">
    <property type="component" value="Unassembled WGS sequence"/>
</dbReference>
<keyword evidence="5 8" id="KW-0255">Endonuclease</keyword>
<dbReference type="OrthoDB" id="10058at2157"/>
<dbReference type="GO" id="GO:0001682">
    <property type="term" value="P:tRNA 5'-leader removal"/>
    <property type="evidence" value="ECO:0007669"/>
    <property type="project" value="UniProtKB-UniRule"/>
</dbReference>
<comment type="caution">
    <text evidence="9">The sequence shown here is derived from an EMBL/GenBank/DDBJ whole genome shotgun (WGS) entry which is preliminary data.</text>
</comment>
<comment type="subunit">
    <text evidence="8">Consists of a catalytic RNA component and at least 4-5 protein subunits.</text>
</comment>
<dbReference type="PANTHER" id="PTHR14742:SF0">
    <property type="entry name" value="RIBONUCLEASE P PROTEIN SUBUNIT P21"/>
    <property type="match status" value="1"/>
</dbReference>
<dbReference type="HAMAP" id="MF_00757">
    <property type="entry name" value="RNase_P_4"/>
    <property type="match status" value="1"/>
</dbReference>
<dbReference type="PIRSF" id="PIRSF004878">
    <property type="entry name" value="RNase_P_4"/>
    <property type="match status" value="1"/>
</dbReference>
<keyword evidence="7 8" id="KW-0862">Zinc</keyword>
<evidence type="ECO:0000256" key="7">
    <source>
        <dbReference type="ARBA" id="ARBA00022833"/>
    </source>
</evidence>
<dbReference type="InterPro" id="IPR007175">
    <property type="entry name" value="Rpr2/Snm1/Rpp21"/>
</dbReference>
<comment type="function">
    <text evidence="8">Part of ribonuclease P, a protein complex that generates mature tRNA molecules by cleaving their 5'-ends.</text>
</comment>
<dbReference type="GO" id="GO:0004526">
    <property type="term" value="F:ribonuclease P activity"/>
    <property type="evidence" value="ECO:0007669"/>
    <property type="project" value="UniProtKB-UniRule"/>
</dbReference>
<keyword evidence="1 8" id="KW-0963">Cytoplasm</keyword>
<evidence type="ECO:0000256" key="4">
    <source>
        <dbReference type="ARBA" id="ARBA00022723"/>
    </source>
</evidence>
<name>A0A2V2MUM8_9EURY</name>
<feature type="binding site" evidence="8">
    <location>
        <position position="66"/>
    </location>
    <ligand>
        <name>Zn(2+)</name>
        <dbReference type="ChEBI" id="CHEBI:29105"/>
    </ligand>
</feature>
<comment type="cofactor">
    <cofactor evidence="8">
        <name>Zn(2+)</name>
        <dbReference type="ChEBI" id="CHEBI:29105"/>
    </cofactor>
    <text evidence="8">Binds 1 zinc ion per subunit.</text>
</comment>
<proteinExistence type="inferred from homology"/>
<dbReference type="GO" id="GO:0008270">
    <property type="term" value="F:zinc ion binding"/>
    <property type="evidence" value="ECO:0007669"/>
    <property type="project" value="UniProtKB-UniRule"/>
</dbReference>
<sequence length="105" mass="12715">MGKRHQRSDRRHVAGERIQILFTQASRFFPENPEWSNRCVALARRIAMKERIRMPHELRRQFCRSCYGFFVPGVTMQTRIHRSRVVVTCMACGYRRRYPLYRNKP</sequence>
<dbReference type="Gene3D" id="1.20.5.420">
    <property type="entry name" value="Immunoglobulin FC, subunit C"/>
    <property type="match status" value="1"/>
</dbReference>
<dbReference type="GO" id="GO:0005737">
    <property type="term" value="C:cytoplasm"/>
    <property type="evidence" value="ECO:0007669"/>
    <property type="project" value="UniProtKB-SubCell"/>
</dbReference>
<keyword evidence="2 8" id="KW-0819">tRNA processing</keyword>
<evidence type="ECO:0000256" key="2">
    <source>
        <dbReference type="ARBA" id="ARBA00022694"/>
    </source>
</evidence>
<dbReference type="EC" id="3.1.26.5" evidence="8"/>
<dbReference type="Pfam" id="PF04032">
    <property type="entry name" value="Rpr2"/>
    <property type="match status" value="1"/>
</dbReference>